<dbReference type="Pfam" id="PF00441">
    <property type="entry name" value="Acyl-CoA_dh_1"/>
    <property type="match status" value="1"/>
</dbReference>
<evidence type="ECO:0000313" key="9">
    <source>
        <dbReference type="Proteomes" id="UP000008385"/>
    </source>
</evidence>
<dbReference type="InterPro" id="IPR006089">
    <property type="entry name" value="Acyl-CoA_DH_CS"/>
</dbReference>
<dbReference type="KEGG" id="rta:Rta_16630"/>
<dbReference type="Pfam" id="PF02770">
    <property type="entry name" value="Acyl-CoA_dh_M"/>
    <property type="match status" value="1"/>
</dbReference>
<reference evidence="8 9" key="2">
    <citation type="journal article" date="2011" name="PLoS ONE">
        <title>The Cyst-Dividing Bacterium Ramlibacter tataouinensis TTB310 Genome Reveals a Well-Stocked Toolbox for Adaptation to a Desert Environment.</title>
        <authorList>
            <person name="De Luca G."/>
            <person name="Barakat M."/>
            <person name="Ortet P."/>
            <person name="Fochesato S."/>
            <person name="Jourlin-Castelli C."/>
            <person name="Ansaldi M."/>
            <person name="Py B."/>
            <person name="Fichant G."/>
            <person name="Coutinho P.M."/>
            <person name="Voulhoux R."/>
            <person name="Bastien O."/>
            <person name="Marechal E."/>
            <person name="Henrissat B."/>
            <person name="Quentin Y."/>
            <person name="Noirot P."/>
            <person name="Filloux A."/>
            <person name="Mejean V."/>
            <person name="Dubow M.S."/>
            <person name="Barras F."/>
            <person name="Barbe V."/>
            <person name="Weissenbach J."/>
            <person name="Mihalcescu I."/>
            <person name="Vermeglio A."/>
            <person name="Achouak W."/>
            <person name="Heulin T."/>
        </authorList>
    </citation>
    <scope>NUCLEOTIDE SEQUENCE [LARGE SCALE GENOMIC DNA]</scope>
    <source>
        <strain evidence="9">ATCC BAA-407 / DSM 14655 / LMG 21543 / TTB310</strain>
    </source>
</reference>
<dbReference type="InterPro" id="IPR036250">
    <property type="entry name" value="AcylCo_DH-like_C"/>
</dbReference>
<sequence length="389" mass="43065">MKTQIPTPDAHQELREALRALCRGFDSAYWQKVDDERGYPEAFVNALSEAGWLAALIPQEYGGSGLGLAEASVIMEEINLAGGNAGACHGQMYNMGTLLRHGSAQQKQQYLPGIASGKLRLQTMAVTEPTTGTDTTQLKTVAVNKGDRYVVNGQKVWISRIQHSDLMILLARTTPLAEVKKKSEGMSIFIVDLHQAIGRGMEVRPIRNMVNHETNEVFLDNLEIPAENLIGQEGQGFRYILDGLNAERTLIAAECIGDAYWFIDKARRYASERVVFNRPIGQNQGVQFPIADAYIETEAANLMRFKACSLFDAGRPCGAEANMAKYLAAKASWEAANTCLQTHGGFGFACEYDVERKFRETRLYQVAPISTNLIYSYVAEHLLGLPRSF</sequence>
<dbReference type="EMBL" id="CP000245">
    <property type="protein sequence ID" value="AEG92755.1"/>
    <property type="molecule type" value="Genomic_DNA"/>
</dbReference>
<reference evidence="9" key="1">
    <citation type="submission" date="2006-01" db="EMBL/GenBank/DDBJ databases">
        <title>Genome of the cyst-dividing bacterium Ramlibacter tataouinensis.</title>
        <authorList>
            <person name="Barakat M."/>
            <person name="Ortet P."/>
            <person name="De Luca G."/>
            <person name="Jourlin-Castelli C."/>
            <person name="Ansaldi M."/>
            <person name="Py B."/>
            <person name="Fichant G."/>
            <person name="Coutinho P."/>
            <person name="Voulhoux R."/>
            <person name="Bastien O."/>
            <person name="Roy S."/>
            <person name="Marechal E."/>
            <person name="Henrissat B."/>
            <person name="Quentin Y."/>
            <person name="Noirot P."/>
            <person name="Filloux A."/>
            <person name="Mejean V."/>
            <person name="DuBow M."/>
            <person name="Barras F."/>
            <person name="Heulin T."/>
        </authorList>
    </citation>
    <scope>NUCLEOTIDE SEQUENCE [LARGE SCALE GENOMIC DNA]</scope>
    <source>
        <strain evidence="9">ATCC BAA-407 / DSM 14655 / LMG 21543 / TTB310</strain>
    </source>
</reference>
<evidence type="ECO:0000259" key="5">
    <source>
        <dbReference type="Pfam" id="PF00441"/>
    </source>
</evidence>
<evidence type="ECO:0000256" key="2">
    <source>
        <dbReference type="ARBA" id="ARBA00009347"/>
    </source>
</evidence>
<protein>
    <submittedName>
        <fullName evidence="8">Acyl-CoA dehydrogenase-like protein</fullName>
    </submittedName>
</protein>
<dbReference type="Gene3D" id="1.10.540.10">
    <property type="entry name" value="Acyl-CoA dehydrogenase/oxidase, N-terminal domain"/>
    <property type="match status" value="1"/>
</dbReference>
<evidence type="ECO:0000313" key="8">
    <source>
        <dbReference type="EMBL" id="AEG92755.1"/>
    </source>
</evidence>
<dbReference type="Gene3D" id="2.40.110.10">
    <property type="entry name" value="Butyryl-CoA Dehydrogenase, subunit A, domain 2"/>
    <property type="match status" value="1"/>
</dbReference>
<evidence type="ECO:0000259" key="7">
    <source>
        <dbReference type="Pfam" id="PF02771"/>
    </source>
</evidence>
<dbReference type="eggNOG" id="COG1960">
    <property type="taxonomic scope" value="Bacteria"/>
</dbReference>
<dbReference type="Pfam" id="PF02771">
    <property type="entry name" value="Acyl-CoA_dh_N"/>
    <property type="match status" value="1"/>
</dbReference>
<dbReference type="PANTHER" id="PTHR43884">
    <property type="entry name" value="ACYL-COA DEHYDROGENASE"/>
    <property type="match status" value="1"/>
</dbReference>
<dbReference type="InterPro" id="IPR046373">
    <property type="entry name" value="Acyl-CoA_Oxase/DH_mid-dom_sf"/>
</dbReference>
<evidence type="ECO:0000256" key="1">
    <source>
        <dbReference type="ARBA" id="ARBA00001974"/>
    </source>
</evidence>
<dbReference type="PROSITE" id="PS00073">
    <property type="entry name" value="ACYL_COA_DH_2"/>
    <property type="match status" value="1"/>
</dbReference>
<dbReference type="Proteomes" id="UP000008385">
    <property type="component" value="Chromosome"/>
</dbReference>
<feature type="domain" description="Acyl-CoA dehydrogenase/oxidase N-terminal" evidence="7">
    <location>
        <begin position="9"/>
        <end position="118"/>
    </location>
</feature>
<dbReference type="AlphaFoldDB" id="F5Y669"/>
<feature type="domain" description="Acyl-CoA dehydrogenase/oxidase C-terminal" evidence="5">
    <location>
        <begin position="234"/>
        <end position="367"/>
    </location>
</feature>
<dbReference type="HOGENOM" id="CLU_018204_0_2_4"/>
<dbReference type="FunFam" id="1.10.540.10:FF:000013">
    <property type="entry name" value="Acyl-CoA dehydrogenase"/>
    <property type="match status" value="1"/>
</dbReference>
<dbReference type="InterPro" id="IPR037069">
    <property type="entry name" value="AcylCoA_DH/ox_N_sf"/>
</dbReference>
<dbReference type="GO" id="GO:0003995">
    <property type="term" value="F:acyl-CoA dehydrogenase activity"/>
    <property type="evidence" value="ECO:0007669"/>
    <property type="project" value="InterPro"/>
</dbReference>
<evidence type="ECO:0000256" key="3">
    <source>
        <dbReference type="ARBA" id="ARBA00022630"/>
    </source>
</evidence>
<dbReference type="PANTHER" id="PTHR43884:SF12">
    <property type="entry name" value="ISOVALERYL-COA DEHYDROGENASE, MITOCHONDRIAL-RELATED"/>
    <property type="match status" value="1"/>
</dbReference>
<organism evidence="8 9">
    <name type="scientific">Ramlibacter tataouinensis (strain ATCC BAA-407 / DSM 14655 / LMG 21543 / TTB310)</name>
    <dbReference type="NCBI Taxonomy" id="365046"/>
    <lineage>
        <taxon>Bacteria</taxon>
        <taxon>Pseudomonadati</taxon>
        <taxon>Pseudomonadota</taxon>
        <taxon>Betaproteobacteria</taxon>
        <taxon>Burkholderiales</taxon>
        <taxon>Comamonadaceae</taxon>
        <taxon>Ramlibacter</taxon>
    </lineage>
</organism>
<dbReference type="Gene3D" id="1.20.140.10">
    <property type="entry name" value="Butyryl-CoA Dehydrogenase, subunit A, domain 3"/>
    <property type="match status" value="1"/>
</dbReference>
<evidence type="ECO:0000259" key="6">
    <source>
        <dbReference type="Pfam" id="PF02770"/>
    </source>
</evidence>
<name>F5Y669_RAMTT</name>
<dbReference type="FunFam" id="1.20.140.10:FF:000012">
    <property type="entry name" value="Acyl-CoA dehydrogenase fadE12"/>
    <property type="match status" value="1"/>
</dbReference>
<dbReference type="SUPFAM" id="SSF47203">
    <property type="entry name" value="Acyl-CoA dehydrogenase C-terminal domain-like"/>
    <property type="match status" value="1"/>
</dbReference>
<dbReference type="SUPFAM" id="SSF56645">
    <property type="entry name" value="Acyl-CoA dehydrogenase NM domain-like"/>
    <property type="match status" value="1"/>
</dbReference>
<comment type="similarity">
    <text evidence="2">Belongs to the acyl-CoA dehydrogenase family.</text>
</comment>
<keyword evidence="9" id="KW-1185">Reference proteome</keyword>
<dbReference type="OrthoDB" id="9769473at2"/>
<proteinExistence type="inferred from homology"/>
<dbReference type="InterPro" id="IPR013786">
    <property type="entry name" value="AcylCoA_DH/ox_N"/>
</dbReference>
<dbReference type="STRING" id="365046.Rta_16630"/>
<comment type="cofactor">
    <cofactor evidence="1">
        <name>FAD</name>
        <dbReference type="ChEBI" id="CHEBI:57692"/>
    </cofactor>
</comment>
<dbReference type="InterPro" id="IPR006091">
    <property type="entry name" value="Acyl-CoA_Oxase/DH_mid-dom"/>
</dbReference>
<keyword evidence="4" id="KW-0274">FAD</keyword>
<gene>
    <name evidence="8" type="ordered locus">Rta_16630</name>
</gene>
<dbReference type="FunFam" id="2.40.110.10:FF:000014">
    <property type="entry name" value="Probable acyl-CoA dehydrogenase"/>
    <property type="match status" value="1"/>
</dbReference>
<keyword evidence="3" id="KW-0285">Flavoprotein</keyword>
<dbReference type="InterPro" id="IPR009075">
    <property type="entry name" value="AcylCo_DH/oxidase_C"/>
</dbReference>
<dbReference type="PIRSF" id="PIRSF016578">
    <property type="entry name" value="HsaA"/>
    <property type="match status" value="1"/>
</dbReference>
<dbReference type="RefSeq" id="WP_013900987.1">
    <property type="nucleotide sequence ID" value="NC_015677.1"/>
</dbReference>
<evidence type="ECO:0000256" key="4">
    <source>
        <dbReference type="ARBA" id="ARBA00022827"/>
    </source>
</evidence>
<dbReference type="GO" id="GO:0050660">
    <property type="term" value="F:flavin adenine dinucleotide binding"/>
    <property type="evidence" value="ECO:0007669"/>
    <property type="project" value="InterPro"/>
</dbReference>
<dbReference type="PATRIC" id="fig|365046.3.peg.1696"/>
<feature type="domain" description="Acyl-CoA oxidase/dehydrogenase middle" evidence="6">
    <location>
        <begin position="124"/>
        <end position="221"/>
    </location>
</feature>
<accession>F5Y669</accession>
<dbReference type="InterPro" id="IPR009100">
    <property type="entry name" value="AcylCoA_DH/oxidase_NM_dom_sf"/>
</dbReference>